<evidence type="ECO:0000256" key="2">
    <source>
        <dbReference type="ARBA" id="ARBA00022908"/>
    </source>
</evidence>
<dbReference type="SUPFAM" id="SSF53041">
    <property type="entry name" value="Resolvase-like"/>
    <property type="match status" value="1"/>
</dbReference>
<proteinExistence type="inferred from homology"/>
<keyword evidence="4" id="KW-0238">DNA-binding</keyword>
<feature type="domain" description="Resolvase/invertase-type recombinase catalytic" evidence="6">
    <location>
        <begin position="2"/>
        <end position="136"/>
    </location>
</feature>
<evidence type="ECO:0000259" key="6">
    <source>
        <dbReference type="PROSITE" id="PS51736"/>
    </source>
</evidence>
<evidence type="ECO:0000256" key="1">
    <source>
        <dbReference type="ARBA" id="ARBA00009913"/>
    </source>
</evidence>
<keyword evidence="5" id="KW-0233">DNA recombination</keyword>
<evidence type="ECO:0000256" key="4">
    <source>
        <dbReference type="ARBA" id="ARBA00023125"/>
    </source>
</evidence>
<dbReference type="OrthoDB" id="2290206at2"/>
<comment type="caution">
    <text evidence="7">The sequence shown here is derived from an EMBL/GenBank/DDBJ whole genome shotgun (WGS) entry which is preliminary data.</text>
</comment>
<name>A0A418ZY82_9RHOB</name>
<dbReference type="Gene3D" id="3.40.50.1390">
    <property type="entry name" value="Resolvase, N-terminal catalytic domain"/>
    <property type="match status" value="1"/>
</dbReference>
<protein>
    <submittedName>
        <fullName evidence="7">Recombinase family protein</fullName>
    </submittedName>
</protein>
<evidence type="ECO:0000313" key="8">
    <source>
        <dbReference type="Proteomes" id="UP000285530"/>
    </source>
</evidence>
<dbReference type="InterPro" id="IPR006119">
    <property type="entry name" value="Resolv_N"/>
</dbReference>
<dbReference type="PROSITE" id="PS51736">
    <property type="entry name" value="RECOMBINASES_3"/>
    <property type="match status" value="1"/>
</dbReference>
<dbReference type="RefSeq" id="WP_119885852.1">
    <property type="nucleotide sequence ID" value="NZ_CP067172.1"/>
</dbReference>
<dbReference type="InterPro" id="IPR009057">
    <property type="entry name" value="Homeodomain-like_sf"/>
</dbReference>
<gene>
    <name evidence="7" type="ORF">D3P06_06845</name>
</gene>
<comment type="similarity">
    <text evidence="1">Belongs to the site-specific recombinase resolvase family.</text>
</comment>
<evidence type="ECO:0000313" key="7">
    <source>
        <dbReference type="EMBL" id="RJL05459.1"/>
    </source>
</evidence>
<dbReference type="PANTHER" id="PTHR30461:SF2">
    <property type="entry name" value="SERINE RECOMBINASE PINE-RELATED"/>
    <property type="match status" value="1"/>
</dbReference>
<dbReference type="GO" id="GO:0003677">
    <property type="term" value="F:DNA binding"/>
    <property type="evidence" value="ECO:0007669"/>
    <property type="project" value="UniProtKB-KW"/>
</dbReference>
<keyword evidence="2" id="KW-0229">DNA integration</keyword>
<organism evidence="7 8">
    <name type="scientific">Paracoccus aestuarii</name>
    <dbReference type="NCBI Taxonomy" id="453842"/>
    <lineage>
        <taxon>Bacteria</taxon>
        <taxon>Pseudomonadati</taxon>
        <taxon>Pseudomonadota</taxon>
        <taxon>Alphaproteobacteria</taxon>
        <taxon>Rhodobacterales</taxon>
        <taxon>Paracoccaceae</taxon>
        <taxon>Paracoccus</taxon>
    </lineage>
</organism>
<dbReference type="GO" id="GO:0015074">
    <property type="term" value="P:DNA integration"/>
    <property type="evidence" value="ECO:0007669"/>
    <property type="project" value="UniProtKB-KW"/>
</dbReference>
<dbReference type="InterPro" id="IPR050639">
    <property type="entry name" value="SSR_resolvase"/>
</dbReference>
<keyword evidence="8" id="KW-1185">Reference proteome</keyword>
<dbReference type="GO" id="GO:0000150">
    <property type="term" value="F:DNA strand exchange activity"/>
    <property type="evidence" value="ECO:0007669"/>
    <property type="project" value="UniProtKB-KW"/>
</dbReference>
<dbReference type="CDD" id="cd03768">
    <property type="entry name" value="SR_ResInv"/>
    <property type="match status" value="1"/>
</dbReference>
<dbReference type="Gene3D" id="1.10.10.60">
    <property type="entry name" value="Homeodomain-like"/>
    <property type="match status" value="1"/>
</dbReference>
<dbReference type="AlphaFoldDB" id="A0A418ZY82"/>
<dbReference type="PANTHER" id="PTHR30461">
    <property type="entry name" value="DNA-INVERTASE FROM LAMBDOID PROPHAGE"/>
    <property type="match status" value="1"/>
</dbReference>
<dbReference type="Proteomes" id="UP000285530">
    <property type="component" value="Unassembled WGS sequence"/>
</dbReference>
<dbReference type="SMART" id="SM00857">
    <property type="entry name" value="Resolvase"/>
    <property type="match status" value="1"/>
</dbReference>
<keyword evidence="3" id="KW-0230">DNA invertase</keyword>
<dbReference type="CDD" id="cd00569">
    <property type="entry name" value="HTH_Hin_like"/>
    <property type="match status" value="1"/>
</dbReference>
<evidence type="ECO:0000256" key="3">
    <source>
        <dbReference type="ARBA" id="ARBA00023100"/>
    </source>
</evidence>
<dbReference type="FunFam" id="3.40.50.1390:FF:000001">
    <property type="entry name" value="DNA recombinase"/>
    <property type="match status" value="1"/>
</dbReference>
<reference evidence="7 8" key="1">
    <citation type="submission" date="2018-09" db="EMBL/GenBank/DDBJ databases">
        <title>Paracoccus onubensis nov. sp. a moderate halophilic bacterium isolated from Gruta de las Maravillas (Aracena, Spain).</title>
        <authorList>
            <person name="Jurado V."/>
            <person name="Gutierrez-Patricio S."/>
            <person name="Gonzalez-Pimentel J.L."/>
            <person name="Laiz L."/>
            <person name="Saiz-Jimenez C."/>
        </authorList>
    </citation>
    <scope>NUCLEOTIDE SEQUENCE [LARGE SCALE GENOMIC DNA]</scope>
    <source>
        <strain evidence="7 8">DSM 19484</strain>
    </source>
</reference>
<dbReference type="EMBL" id="QZEV01000023">
    <property type="protein sequence ID" value="RJL05459.1"/>
    <property type="molecule type" value="Genomic_DNA"/>
</dbReference>
<dbReference type="InterPro" id="IPR036162">
    <property type="entry name" value="Resolvase-like_N_sf"/>
</dbReference>
<evidence type="ECO:0000256" key="5">
    <source>
        <dbReference type="ARBA" id="ARBA00023172"/>
    </source>
</evidence>
<dbReference type="SUPFAM" id="SSF46689">
    <property type="entry name" value="Homeodomain-like"/>
    <property type="match status" value="1"/>
</dbReference>
<accession>A0A418ZY82</accession>
<sequence>MATVGYSRVSTGSQEHRLQTDALTKAGCDYVVTEVGSGADERARPQLHHLIQSLARDDVLVVWRLDRLARSVKELTMIATDLAERGVRLRSLTEQIDTTTPQGRLIFNFFAMLAQFERDLIVERTKAGLAAAKARGRTGGRKPLLTDAQVRQAKAWLDARQMTQMQAARALGVSRATLARGLAARKQD</sequence>
<dbReference type="Pfam" id="PF00239">
    <property type="entry name" value="Resolvase"/>
    <property type="match status" value="1"/>
</dbReference>